<organism evidence="1 2">
    <name type="scientific">Daphnia pulex</name>
    <name type="common">Water flea</name>
    <dbReference type="NCBI Taxonomy" id="6669"/>
    <lineage>
        <taxon>Eukaryota</taxon>
        <taxon>Metazoa</taxon>
        <taxon>Ecdysozoa</taxon>
        <taxon>Arthropoda</taxon>
        <taxon>Crustacea</taxon>
        <taxon>Branchiopoda</taxon>
        <taxon>Diplostraca</taxon>
        <taxon>Cladocera</taxon>
        <taxon>Anomopoda</taxon>
        <taxon>Daphniidae</taxon>
        <taxon>Daphnia</taxon>
    </lineage>
</organism>
<dbReference type="Proteomes" id="UP000000305">
    <property type="component" value="Unassembled WGS sequence"/>
</dbReference>
<evidence type="ECO:0000313" key="2">
    <source>
        <dbReference type="Proteomes" id="UP000000305"/>
    </source>
</evidence>
<proteinExistence type="predicted"/>
<sequence length="70" mass="8097">MNRLGLHSQLLQSDVTIPTRSFRWPREISDDPVGRQSPLSQLITFEKGEPFRTAMVWIRQGKDQAVSHHL</sequence>
<dbReference type="InParanoid" id="E9FVA2"/>
<name>E9FVA2_DAPPU</name>
<dbReference type="KEGG" id="dpx:DAPPUDRAFT_233622"/>
<evidence type="ECO:0000313" key="1">
    <source>
        <dbReference type="EMBL" id="EFX88525.1"/>
    </source>
</evidence>
<protein>
    <submittedName>
        <fullName evidence="1">Uncharacterized protein</fullName>
    </submittedName>
</protein>
<dbReference type="HOGENOM" id="CLU_2760379_0_0_1"/>
<keyword evidence="2" id="KW-1185">Reference proteome</keyword>
<reference evidence="1 2" key="1">
    <citation type="journal article" date="2011" name="Science">
        <title>The ecoresponsive genome of Daphnia pulex.</title>
        <authorList>
            <person name="Colbourne J.K."/>
            <person name="Pfrender M.E."/>
            <person name="Gilbert D."/>
            <person name="Thomas W.K."/>
            <person name="Tucker A."/>
            <person name="Oakley T.H."/>
            <person name="Tokishita S."/>
            <person name="Aerts A."/>
            <person name="Arnold G.J."/>
            <person name="Basu M.K."/>
            <person name="Bauer D.J."/>
            <person name="Caceres C.E."/>
            <person name="Carmel L."/>
            <person name="Casola C."/>
            <person name="Choi J.H."/>
            <person name="Detter J.C."/>
            <person name="Dong Q."/>
            <person name="Dusheyko S."/>
            <person name="Eads B.D."/>
            <person name="Frohlich T."/>
            <person name="Geiler-Samerotte K.A."/>
            <person name="Gerlach D."/>
            <person name="Hatcher P."/>
            <person name="Jogdeo S."/>
            <person name="Krijgsveld J."/>
            <person name="Kriventseva E.V."/>
            <person name="Kultz D."/>
            <person name="Laforsch C."/>
            <person name="Lindquist E."/>
            <person name="Lopez J."/>
            <person name="Manak J.R."/>
            <person name="Muller J."/>
            <person name="Pangilinan J."/>
            <person name="Patwardhan R.P."/>
            <person name="Pitluck S."/>
            <person name="Pritham E.J."/>
            <person name="Rechtsteiner A."/>
            <person name="Rho M."/>
            <person name="Rogozin I.B."/>
            <person name="Sakarya O."/>
            <person name="Salamov A."/>
            <person name="Schaack S."/>
            <person name="Shapiro H."/>
            <person name="Shiga Y."/>
            <person name="Skalitzky C."/>
            <person name="Smith Z."/>
            <person name="Souvorov A."/>
            <person name="Sung W."/>
            <person name="Tang Z."/>
            <person name="Tsuchiya D."/>
            <person name="Tu H."/>
            <person name="Vos H."/>
            <person name="Wang M."/>
            <person name="Wolf Y.I."/>
            <person name="Yamagata H."/>
            <person name="Yamada T."/>
            <person name="Ye Y."/>
            <person name="Shaw J.R."/>
            <person name="Andrews J."/>
            <person name="Crease T.J."/>
            <person name="Tang H."/>
            <person name="Lucas S.M."/>
            <person name="Robertson H.M."/>
            <person name="Bork P."/>
            <person name="Koonin E.V."/>
            <person name="Zdobnov E.M."/>
            <person name="Grigoriev I.V."/>
            <person name="Lynch M."/>
            <person name="Boore J.L."/>
        </authorList>
    </citation>
    <scope>NUCLEOTIDE SEQUENCE [LARGE SCALE GENOMIC DNA]</scope>
</reference>
<accession>E9FVA2</accession>
<dbReference type="EMBL" id="GL732525">
    <property type="protein sequence ID" value="EFX88525.1"/>
    <property type="molecule type" value="Genomic_DNA"/>
</dbReference>
<gene>
    <name evidence="1" type="ORF">DAPPUDRAFT_233622</name>
</gene>
<dbReference type="AlphaFoldDB" id="E9FVA2"/>